<evidence type="ECO:0000313" key="1">
    <source>
        <dbReference type="EMBL" id="PQM27772.1"/>
    </source>
</evidence>
<dbReference type="SUPFAM" id="SSF46955">
    <property type="entry name" value="Putative DNA-binding domain"/>
    <property type="match status" value="1"/>
</dbReference>
<organism evidence="1 2">
    <name type="scientific">Sphingopyxis lindanitolerans</name>
    <dbReference type="NCBI Taxonomy" id="2054227"/>
    <lineage>
        <taxon>Bacteria</taxon>
        <taxon>Pseudomonadati</taxon>
        <taxon>Pseudomonadota</taxon>
        <taxon>Alphaproteobacteria</taxon>
        <taxon>Sphingomonadales</taxon>
        <taxon>Sphingomonadaceae</taxon>
        <taxon>Sphingopyxis</taxon>
    </lineage>
</organism>
<dbReference type="GO" id="GO:0003677">
    <property type="term" value="F:DNA binding"/>
    <property type="evidence" value="ECO:0007669"/>
    <property type="project" value="UniProtKB-KW"/>
</dbReference>
<name>A0A2S8B5S9_9SPHN</name>
<protein>
    <submittedName>
        <fullName evidence="1">DNA-binding protein</fullName>
    </submittedName>
</protein>
<proteinExistence type="predicted"/>
<dbReference type="InterPro" id="IPR036388">
    <property type="entry name" value="WH-like_DNA-bd_sf"/>
</dbReference>
<dbReference type="InterPro" id="IPR009061">
    <property type="entry name" value="DNA-bd_dom_put_sf"/>
</dbReference>
<dbReference type="EMBL" id="PHFW01000002">
    <property type="protein sequence ID" value="PQM27772.1"/>
    <property type="molecule type" value="Genomic_DNA"/>
</dbReference>
<keyword evidence="1" id="KW-0238">DNA-binding</keyword>
<sequence length="64" mass="7815">MDTRFITADEFARLARISRRTLNRYRRDRPSGFPTEYDIGRGTKPRPRFRLDEVQKWLDSRALW</sequence>
<dbReference type="AlphaFoldDB" id="A0A2S8B5S9"/>
<reference evidence="2" key="1">
    <citation type="submission" date="2017-11" db="EMBL/GenBank/DDBJ databases">
        <title>The complete genome sequence of Sphingopyxis pomeranensis sp. nov. strain WS5A3p.</title>
        <authorList>
            <person name="Kaminski M.A."/>
        </authorList>
    </citation>
    <scope>NUCLEOTIDE SEQUENCE [LARGE SCALE GENOMIC DNA]</scope>
    <source>
        <strain evidence="2">WS5A3p</strain>
    </source>
</reference>
<dbReference type="Gene3D" id="1.10.10.10">
    <property type="entry name" value="Winged helix-like DNA-binding domain superfamily/Winged helix DNA-binding domain"/>
    <property type="match status" value="1"/>
</dbReference>
<dbReference type="Proteomes" id="UP000238954">
    <property type="component" value="Chromosome"/>
</dbReference>
<accession>A0A2S8B5S9</accession>
<comment type="caution">
    <text evidence="1">The sequence shown here is derived from an EMBL/GenBank/DDBJ whole genome shotgun (WGS) entry which is preliminary data.</text>
</comment>
<keyword evidence="2" id="KW-1185">Reference proteome</keyword>
<gene>
    <name evidence="1" type="ORF">CVO77_04185</name>
</gene>
<evidence type="ECO:0000313" key="2">
    <source>
        <dbReference type="Proteomes" id="UP000238954"/>
    </source>
</evidence>